<accession>A0A8B9FGN2</accession>
<reference evidence="1" key="2">
    <citation type="submission" date="2025-09" db="UniProtKB">
        <authorList>
            <consortium name="Ensembl"/>
        </authorList>
    </citation>
    <scope>IDENTIFICATION</scope>
</reference>
<reference evidence="1" key="1">
    <citation type="submission" date="2025-08" db="UniProtKB">
        <authorList>
            <consortium name="Ensembl"/>
        </authorList>
    </citation>
    <scope>IDENTIFICATION</scope>
</reference>
<dbReference type="AlphaFoldDB" id="A0A8B9FGN2"/>
<name>A0A8B9FGN2_9PSIT</name>
<evidence type="ECO:0000313" key="2">
    <source>
        <dbReference type="Proteomes" id="UP000694522"/>
    </source>
</evidence>
<dbReference type="Ensembl" id="ENSACOT00000006966.1">
    <property type="protein sequence ID" value="ENSACOP00000006730.1"/>
    <property type="gene ID" value="ENSACOG00000004705.1"/>
</dbReference>
<protein>
    <submittedName>
        <fullName evidence="1">Uncharacterized protein</fullName>
    </submittedName>
</protein>
<proteinExistence type="predicted"/>
<dbReference type="Proteomes" id="UP000694522">
    <property type="component" value="Unplaced"/>
</dbReference>
<evidence type="ECO:0000313" key="1">
    <source>
        <dbReference type="Ensembl" id="ENSACOP00000006730.1"/>
    </source>
</evidence>
<organism evidence="1 2">
    <name type="scientific">Amazona collaria</name>
    <name type="common">yellow-billed parrot</name>
    <dbReference type="NCBI Taxonomy" id="241587"/>
    <lineage>
        <taxon>Eukaryota</taxon>
        <taxon>Metazoa</taxon>
        <taxon>Chordata</taxon>
        <taxon>Craniata</taxon>
        <taxon>Vertebrata</taxon>
        <taxon>Euteleostomi</taxon>
        <taxon>Archelosauria</taxon>
        <taxon>Archosauria</taxon>
        <taxon>Dinosauria</taxon>
        <taxon>Saurischia</taxon>
        <taxon>Theropoda</taxon>
        <taxon>Coelurosauria</taxon>
        <taxon>Aves</taxon>
        <taxon>Neognathae</taxon>
        <taxon>Neoaves</taxon>
        <taxon>Telluraves</taxon>
        <taxon>Australaves</taxon>
        <taxon>Psittaciformes</taxon>
        <taxon>Psittacidae</taxon>
        <taxon>Amazona</taxon>
    </lineage>
</organism>
<sequence>MRQCWLRVAPRTKTLRSAPAHAPSSGDGREVAVGCCRGAPAGGGVCRVSVSCRGLKAVPRCSRRRRCVSGPCVPSEAKGGSPLLREKAVVRVSKGTRVSLCCPGYAAVRTAAQNSWAQAIRRAQPPEYLPALGLQAQATLPGSFPGFCRLLDTRVVWALRGHTVAVGN</sequence>
<keyword evidence="2" id="KW-1185">Reference proteome</keyword>